<evidence type="ECO:0000256" key="1">
    <source>
        <dbReference type="ARBA" id="ARBA00004651"/>
    </source>
</evidence>
<feature type="transmembrane region" description="Helical" evidence="7">
    <location>
        <begin position="108"/>
        <end position="125"/>
    </location>
</feature>
<keyword evidence="6 7" id="KW-0472">Membrane</keyword>
<feature type="transmembrane region" description="Helical" evidence="7">
    <location>
        <begin position="162"/>
        <end position="181"/>
    </location>
</feature>
<proteinExistence type="inferred from homology"/>
<evidence type="ECO:0000256" key="2">
    <source>
        <dbReference type="ARBA" id="ARBA00007977"/>
    </source>
</evidence>
<feature type="transmembrane region" description="Helical" evidence="7">
    <location>
        <begin position="326"/>
        <end position="344"/>
    </location>
</feature>
<keyword evidence="3" id="KW-1003">Cell membrane</keyword>
<dbReference type="PANTHER" id="PTHR30106">
    <property type="entry name" value="INNER MEMBRANE PROTEIN YEIH-RELATED"/>
    <property type="match status" value="1"/>
</dbReference>
<keyword evidence="5 7" id="KW-1133">Transmembrane helix</keyword>
<feature type="transmembrane region" description="Helical" evidence="7">
    <location>
        <begin position="193"/>
        <end position="214"/>
    </location>
</feature>
<organism evidence="8 9">
    <name type="scientific">Candidatus Rikenella faecigallinarum</name>
    <dbReference type="NCBI Taxonomy" id="2838745"/>
    <lineage>
        <taxon>Bacteria</taxon>
        <taxon>Pseudomonadati</taxon>
        <taxon>Bacteroidota</taxon>
        <taxon>Bacteroidia</taxon>
        <taxon>Bacteroidales</taxon>
        <taxon>Rikenellaceae</taxon>
        <taxon>Rikenella</taxon>
    </lineage>
</organism>
<feature type="transmembrane region" description="Helical" evidence="7">
    <location>
        <begin position="286"/>
        <end position="305"/>
    </location>
</feature>
<dbReference type="Proteomes" id="UP000823926">
    <property type="component" value="Unassembled WGS sequence"/>
</dbReference>
<comment type="caution">
    <text evidence="8">The sequence shown here is derived from an EMBL/GenBank/DDBJ whole genome shotgun (WGS) entry which is preliminary data.</text>
</comment>
<comment type="similarity">
    <text evidence="2">Belongs to the UPF0324 family.</text>
</comment>
<feature type="transmembrane region" description="Helical" evidence="7">
    <location>
        <begin position="137"/>
        <end position="156"/>
    </location>
</feature>
<comment type="subcellular location">
    <subcellularLocation>
        <location evidence="1">Cell membrane</location>
        <topology evidence="1">Multi-pass membrane protein</topology>
    </subcellularLocation>
</comment>
<feature type="transmembrane region" description="Helical" evidence="7">
    <location>
        <begin position="52"/>
        <end position="70"/>
    </location>
</feature>
<reference evidence="8" key="1">
    <citation type="journal article" date="2021" name="PeerJ">
        <title>Extensive microbial diversity within the chicken gut microbiome revealed by metagenomics and culture.</title>
        <authorList>
            <person name="Gilroy R."/>
            <person name="Ravi A."/>
            <person name="Getino M."/>
            <person name="Pursley I."/>
            <person name="Horton D.L."/>
            <person name="Alikhan N.F."/>
            <person name="Baker D."/>
            <person name="Gharbi K."/>
            <person name="Hall N."/>
            <person name="Watson M."/>
            <person name="Adriaenssens E.M."/>
            <person name="Foster-Nyarko E."/>
            <person name="Jarju S."/>
            <person name="Secka A."/>
            <person name="Antonio M."/>
            <person name="Oren A."/>
            <person name="Chaudhuri R.R."/>
            <person name="La Ragione R."/>
            <person name="Hildebrand F."/>
            <person name="Pallen M.J."/>
        </authorList>
    </citation>
    <scope>NUCLEOTIDE SEQUENCE</scope>
    <source>
        <strain evidence="8">ChiBcec15-1070</strain>
    </source>
</reference>
<evidence type="ECO:0000256" key="3">
    <source>
        <dbReference type="ARBA" id="ARBA00022475"/>
    </source>
</evidence>
<dbReference type="EMBL" id="DXHL01000032">
    <property type="protein sequence ID" value="HIW11188.1"/>
    <property type="molecule type" value="Genomic_DNA"/>
</dbReference>
<feature type="transmembrane region" description="Helical" evidence="7">
    <location>
        <begin position="77"/>
        <end position="96"/>
    </location>
</feature>
<dbReference type="GO" id="GO:0005886">
    <property type="term" value="C:plasma membrane"/>
    <property type="evidence" value="ECO:0007669"/>
    <property type="project" value="UniProtKB-SubCell"/>
</dbReference>
<dbReference type="PANTHER" id="PTHR30106:SF1">
    <property type="entry name" value="UPF0324 MEMBRANE PROTEIN FN0533"/>
    <property type="match status" value="1"/>
</dbReference>
<dbReference type="InterPro" id="IPR018383">
    <property type="entry name" value="UPF0324_pro"/>
</dbReference>
<keyword evidence="4 7" id="KW-0812">Transmembrane</keyword>
<evidence type="ECO:0000313" key="8">
    <source>
        <dbReference type="EMBL" id="HIW11188.1"/>
    </source>
</evidence>
<dbReference type="Pfam" id="PF03601">
    <property type="entry name" value="Cons_hypoth698"/>
    <property type="match status" value="1"/>
</dbReference>
<dbReference type="AlphaFoldDB" id="A0A9D1QET2"/>
<evidence type="ECO:0000256" key="4">
    <source>
        <dbReference type="ARBA" id="ARBA00022692"/>
    </source>
</evidence>
<reference evidence="8" key="2">
    <citation type="submission" date="2021-04" db="EMBL/GenBank/DDBJ databases">
        <authorList>
            <person name="Gilroy R."/>
        </authorList>
    </citation>
    <scope>NUCLEOTIDE SEQUENCE</scope>
    <source>
        <strain evidence="8">ChiBcec15-1070</strain>
    </source>
</reference>
<sequence>MTKQRLLNHFKTEDWLAVAAGLLIMILAIVMPKGWMPTMPKHLTTFGDWQNLIILIVGLFLIVLGASKVLGRPMRGILPALIVIFLIAMLAQYIAAAPVIKNTTGLESVFFAVALGLLISNTVGVPKWMKPALQSEFYVKIGLVLLGTTVIFGEILQAGALGLIQALVVVFCVWNFGYWIARKFGVDREMSTMLASAVSICGVSAAIATCGAIKGDSKKLSYVISLVLVVAIPMMYFMPYIAKWLGLSPEVAGAWMGGTIDTTGAVVASGSVLGETAEKYSVIVKFSQNVLLGIAAFAISIYWSYKGKDHREKPTAGVLWERFPKFVLGFVLASLVFSFAMPLGMAKSVGSVTKDLQGTFFAIAFVCIGLETRFKDIFNKSFKKPLWSFLIAQGFNIVLTLIVAYLLFSHMAE</sequence>
<feature type="transmembrane region" description="Helical" evidence="7">
    <location>
        <begin position="220"/>
        <end position="242"/>
    </location>
</feature>
<evidence type="ECO:0000256" key="5">
    <source>
        <dbReference type="ARBA" id="ARBA00022989"/>
    </source>
</evidence>
<protein>
    <submittedName>
        <fullName evidence="8">Sulfate exporter family transporter</fullName>
    </submittedName>
</protein>
<accession>A0A9D1QET2</accession>
<evidence type="ECO:0000256" key="7">
    <source>
        <dbReference type="SAM" id="Phobius"/>
    </source>
</evidence>
<feature type="transmembrane region" description="Helical" evidence="7">
    <location>
        <begin position="12"/>
        <end position="32"/>
    </location>
</feature>
<evidence type="ECO:0000313" key="9">
    <source>
        <dbReference type="Proteomes" id="UP000823926"/>
    </source>
</evidence>
<feature type="transmembrane region" description="Helical" evidence="7">
    <location>
        <begin position="356"/>
        <end position="374"/>
    </location>
</feature>
<evidence type="ECO:0000256" key="6">
    <source>
        <dbReference type="ARBA" id="ARBA00023136"/>
    </source>
</evidence>
<gene>
    <name evidence="8" type="ORF">H9888_06800</name>
</gene>
<name>A0A9D1QET2_9BACT</name>
<feature type="transmembrane region" description="Helical" evidence="7">
    <location>
        <begin position="386"/>
        <end position="408"/>
    </location>
</feature>